<dbReference type="InterPro" id="IPR000709">
    <property type="entry name" value="Leu_Ile_Val-bd"/>
</dbReference>
<evidence type="ECO:0000256" key="3">
    <source>
        <dbReference type="ARBA" id="ARBA00022729"/>
    </source>
</evidence>
<dbReference type="InterPro" id="IPR028081">
    <property type="entry name" value="Leu-bd"/>
</dbReference>
<evidence type="ECO:0000256" key="1">
    <source>
        <dbReference type="ARBA" id="ARBA00010062"/>
    </source>
</evidence>
<feature type="chain" id="PRO_5045650122" evidence="5">
    <location>
        <begin position="28"/>
        <end position="404"/>
    </location>
</feature>
<keyword evidence="3 5" id="KW-0732">Signal</keyword>
<dbReference type="Pfam" id="PF13458">
    <property type="entry name" value="Peripla_BP_6"/>
    <property type="match status" value="1"/>
</dbReference>
<evidence type="ECO:0000256" key="5">
    <source>
        <dbReference type="SAM" id="SignalP"/>
    </source>
</evidence>
<sequence length="404" mass="42464">MEFNKMMLARSGAAALAITLASSAAYADTIRFGAVVPASGPFAEWGRANTVALKMLEKEVNDAGGINGEKLEISIYDDGAKPGQAASMIRKLTDDDKVLAIAGPATSSAAEVAFPLANQLGIVAVSQNSSKPGLAASNRPWAFRNTVDEAKLANVTLPWFVETYGVKKVAIIYDAKDATATAVGSSIFPKALEANGIDVVDGASPITFNTGDLDVSAQVTKIRAMAPDAVILSADYSQAITVLREMRRQGVKLPVLGSTQLISSAILAADPEIPVVAPTTFFAGLDTPAVQDFTAKLTPLLRAQKNLPDTIEPSQFDANIYEIMSLFVEAAKSAKITGKPEDLASDREKIRDYMASEHDFSGLGGKISFGEDGDAVKSFFIVEAKDGAWTAKDTACSAEGACSQ</sequence>
<dbReference type="PRINTS" id="PR00337">
    <property type="entry name" value="LEUILEVALBP"/>
</dbReference>
<dbReference type="EMBL" id="JAYWLC010000003">
    <property type="protein sequence ID" value="MER5171074.1"/>
    <property type="molecule type" value="Genomic_DNA"/>
</dbReference>
<feature type="signal peptide" evidence="5">
    <location>
        <begin position="1"/>
        <end position="27"/>
    </location>
</feature>
<dbReference type="InterPro" id="IPR028082">
    <property type="entry name" value="Peripla_BP_I"/>
</dbReference>
<protein>
    <submittedName>
        <fullName evidence="7">ABC transporter substrate-binding protein</fullName>
    </submittedName>
</protein>
<evidence type="ECO:0000259" key="6">
    <source>
        <dbReference type="Pfam" id="PF13458"/>
    </source>
</evidence>
<dbReference type="PANTHER" id="PTHR30483:SF6">
    <property type="entry name" value="PERIPLASMIC BINDING PROTEIN OF ABC TRANSPORTER FOR NATURAL AMINO ACIDS"/>
    <property type="match status" value="1"/>
</dbReference>
<evidence type="ECO:0000256" key="2">
    <source>
        <dbReference type="ARBA" id="ARBA00022448"/>
    </source>
</evidence>
<evidence type="ECO:0000313" key="8">
    <source>
        <dbReference type="Proteomes" id="UP001438953"/>
    </source>
</evidence>
<dbReference type="RefSeq" id="WP_350935219.1">
    <property type="nucleotide sequence ID" value="NZ_JAYWLC010000003.1"/>
</dbReference>
<proteinExistence type="inferred from homology"/>
<reference evidence="7 8" key="1">
    <citation type="submission" date="2024-06" db="EMBL/GenBank/DDBJ databases">
        <title>Thioclava kandeliae sp. nov. from a rhizosphere soil sample of Kandelia candel in a mangrove.</title>
        <authorList>
            <person name="Mu T."/>
        </authorList>
    </citation>
    <scope>NUCLEOTIDE SEQUENCE [LARGE SCALE GENOMIC DNA]</scope>
    <source>
        <strain evidence="7 8">CPCC 100088</strain>
    </source>
</reference>
<comment type="caution">
    <text evidence="7">The sequence shown here is derived from an EMBL/GenBank/DDBJ whole genome shotgun (WGS) entry which is preliminary data.</text>
</comment>
<dbReference type="Proteomes" id="UP001438953">
    <property type="component" value="Unassembled WGS sequence"/>
</dbReference>
<dbReference type="Gene3D" id="3.40.50.2300">
    <property type="match status" value="2"/>
</dbReference>
<dbReference type="SUPFAM" id="SSF53822">
    <property type="entry name" value="Periplasmic binding protein-like I"/>
    <property type="match status" value="1"/>
</dbReference>
<evidence type="ECO:0000313" key="7">
    <source>
        <dbReference type="EMBL" id="MER5171074.1"/>
    </source>
</evidence>
<dbReference type="PANTHER" id="PTHR30483">
    <property type="entry name" value="LEUCINE-SPECIFIC-BINDING PROTEIN"/>
    <property type="match status" value="1"/>
</dbReference>
<feature type="domain" description="Leucine-binding protein" evidence="6">
    <location>
        <begin position="29"/>
        <end position="387"/>
    </location>
</feature>
<dbReference type="InterPro" id="IPR051010">
    <property type="entry name" value="BCAA_transport"/>
</dbReference>
<gene>
    <name evidence="7" type="ORF">VSX56_04730</name>
</gene>
<keyword evidence="8" id="KW-1185">Reference proteome</keyword>
<name>A0ABV1SEZ8_9RHOB</name>
<evidence type="ECO:0000256" key="4">
    <source>
        <dbReference type="ARBA" id="ARBA00022970"/>
    </source>
</evidence>
<accession>A0ABV1SEZ8</accession>
<organism evidence="7 8">
    <name type="scientific">Thioclava kandeliae</name>
    <dbReference type="NCBI Taxonomy" id="3070818"/>
    <lineage>
        <taxon>Bacteria</taxon>
        <taxon>Pseudomonadati</taxon>
        <taxon>Pseudomonadota</taxon>
        <taxon>Alphaproteobacteria</taxon>
        <taxon>Rhodobacterales</taxon>
        <taxon>Paracoccaceae</taxon>
        <taxon>Thioclava</taxon>
    </lineage>
</organism>
<comment type="similarity">
    <text evidence="1">Belongs to the leucine-binding protein family.</text>
</comment>
<keyword evidence="2" id="KW-0813">Transport</keyword>
<keyword evidence="4" id="KW-0029">Amino-acid transport</keyword>